<dbReference type="RefSeq" id="WP_301161656.1">
    <property type="nucleotide sequence ID" value="NZ_JAUHTC010000075.1"/>
</dbReference>
<gene>
    <name evidence="2" type="ORF">QYF68_22135</name>
</gene>
<evidence type="ECO:0000313" key="2">
    <source>
        <dbReference type="EMBL" id="MDN4520500.1"/>
    </source>
</evidence>
<keyword evidence="1" id="KW-1133">Transmembrane helix</keyword>
<keyword evidence="1" id="KW-0472">Membrane</keyword>
<organism evidence="2 3">
    <name type="scientific">Mycolicibacterium austroafricanum</name>
    <name type="common">Mycobacterium austroafricanum</name>
    <dbReference type="NCBI Taxonomy" id="39687"/>
    <lineage>
        <taxon>Bacteria</taxon>
        <taxon>Bacillati</taxon>
        <taxon>Actinomycetota</taxon>
        <taxon>Actinomycetes</taxon>
        <taxon>Mycobacteriales</taxon>
        <taxon>Mycobacteriaceae</taxon>
        <taxon>Mycolicibacterium</taxon>
    </lineage>
</organism>
<evidence type="ECO:0000256" key="1">
    <source>
        <dbReference type="SAM" id="Phobius"/>
    </source>
</evidence>
<dbReference type="Proteomes" id="UP001172687">
    <property type="component" value="Unassembled WGS sequence"/>
</dbReference>
<proteinExistence type="predicted"/>
<keyword evidence="1" id="KW-0812">Transmembrane</keyword>
<accession>A0ABT8HI97</accession>
<comment type="caution">
    <text evidence="2">The sequence shown here is derived from an EMBL/GenBank/DDBJ whole genome shotgun (WGS) entry which is preliminary data.</text>
</comment>
<protein>
    <submittedName>
        <fullName evidence="2">Uncharacterized protein</fullName>
    </submittedName>
</protein>
<dbReference type="EMBL" id="JAUHTC010000075">
    <property type="protein sequence ID" value="MDN4520500.1"/>
    <property type="molecule type" value="Genomic_DNA"/>
</dbReference>
<sequence>MVASLALVASFMALEVGIVAALGRTGVMAGVAIAVASAGSLIGGLVFGQPPVRSGVC</sequence>
<keyword evidence="3" id="KW-1185">Reference proteome</keyword>
<name>A0ABT8HI97_MYCAO</name>
<feature type="transmembrane region" description="Helical" evidence="1">
    <location>
        <begin position="31"/>
        <end position="48"/>
    </location>
</feature>
<reference evidence="2" key="1">
    <citation type="submission" date="2023-07" db="EMBL/GenBank/DDBJ databases">
        <title>Degradation of tert-butanol by M. austroafricanum TBA100.</title>
        <authorList>
            <person name="Helbich S."/>
            <person name="Vainshtein Y."/>
        </authorList>
    </citation>
    <scope>NUCLEOTIDE SEQUENCE</scope>
    <source>
        <strain evidence="2">TBA100</strain>
    </source>
</reference>
<evidence type="ECO:0000313" key="3">
    <source>
        <dbReference type="Proteomes" id="UP001172687"/>
    </source>
</evidence>